<dbReference type="eggNOG" id="COG4636">
    <property type="taxonomic scope" value="Bacteria"/>
</dbReference>
<dbReference type="SUPFAM" id="SSF52980">
    <property type="entry name" value="Restriction endonuclease-like"/>
    <property type="match status" value="1"/>
</dbReference>
<dbReference type="InterPro" id="IPR012296">
    <property type="entry name" value="Nuclease_put_TT1808"/>
</dbReference>
<dbReference type="Proteomes" id="UP000027395">
    <property type="component" value="Chromosome"/>
</dbReference>
<evidence type="ECO:0000313" key="2">
    <source>
        <dbReference type="EMBL" id="KEI67503.1"/>
    </source>
</evidence>
<dbReference type="STRING" id="388467.A19Y_2612"/>
<keyword evidence="3" id="KW-1185">Reference proteome</keyword>
<proteinExistence type="predicted"/>
<feature type="domain" description="Putative restriction endonuclease" evidence="1">
    <location>
        <begin position="12"/>
        <end position="184"/>
    </location>
</feature>
<dbReference type="Gene3D" id="3.90.1570.10">
    <property type="entry name" value="tt1808, chain A"/>
    <property type="match status" value="1"/>
</dbReference>
<dbReference type="RefSeq" id="WP_227397903.1">
    <property type="nucleotide sequence ID" value="NZ_CM002803.1"/>
</dbReference>
<name>A0A073CIG7_PLAA1</name>
<accession>A0A073CIG7</accession>
<protein>
    <recommendedName>
        <fullName evidence="1">Putative restriction endonuclease domain-containing protein</fullName>
    </recommendedName>
</protein>
<dbReference type="InterPro" id="IPR008538">
    <property type="entry name" value="Uma2"/>
</dbReference>
<gene>
    <name evidence="2" type="ORF">A19Y_2612</name>
</gene>
<dbReference type="CDD" id="cd06260">
    <property type="entry name" value="DUF820-like"/>
    <property type="match status" value="1"/>
</dbReference>
<evidence type="ECO:0000313" key="3">
    <source>
        <dbReference type="Proteomes" id="UP000027395"/>
    </source>
</evidence>
<dbReference type="PATRIC" id="fig|388467.6.peg.2554"/>
<organism evidence="2 3">
    <name type="scientific">Planktothrix agardhii (strain NIVA-CYA 126/8)</name>
    <dbReference type="NCBI Taxonomy" id="388467"/>
    <lineage>
        <taxon>Bacteria</taxon>
        <taxon>Bacillati</taxon>
        <taxon>Cyanobacteriota</taxon>
        <taxon>Cyanophyceae</taxon>
        <taxon>Oscillatoriophycideae</taxon>
        <taxon>Oscillatoriales</taxon>
        <taxon>Microcoleaceae</taxon>
        <taxon>Planktothrix</taxon>
    </lineage>
</organism>
<dbReference type="PANTHER" id="PTHR34107">
    <property type="entry name" value="SLL0198 PROTEIN-RELATED"/>
    <property type="match status" value="1"/>
</dbReference>
<dbReference type="AlphaFoldDB" id="A0A073CIG7"/>
<reference evidence="2 3" key="1">
    <citation type="journal article" date="2014" name="Appl. Environ. Microbiol.">
        <title>Elucidation of insertion elements encoded on plasmids and in vitro construction of shuttle vectors from the toxic cyanobacterium Planktothrix.</title>
        <authorList>
            <person name="Christiansen G."/>
            <person name="Goesmann A."/>
            <person name="Kurmayer R."/>
        </authorList>
    </citation>
    <scope>NUCLEOTIDE SEQUENCE [LARGE SCALE GENOMIC DNA]</scope>
    <source>
        <strain evidence="2 3">NIVA-CYA 126/8</strain>
    </source>
</reference>
<dbReference type="HOGENOM" id="CLU_076312_5_1_3"/>
<dbReference type="EMBL" id="CM002803">
    <property type="protein sequence ID" value="KEI67503.1"/>
    <property type="molecule type" value="Genomic_DNA"/>
</dbReference>
<dbReference type="PANTHER" id="PTHR34107:SF2">
    <property type="entry name" value="SLL0888 PROTEIN"/>
    <property type="match status" value="1"/>
</dbReference>
<sequence length="190" mass="21924">MMVQTLTKTYSFEDYLNYKDDTDIKSELFNGELIQMTPASGWHSDIVDFIQEQFKIEIRRLTLDWVVRPGTVGVRTGIRKSRIPDVLVMTETQHQMIRTLSSAILEEPPLLVVEIVSPNNPDDDYRYKRSEYAALGISEYWIIDPQALKISILTLVSGLYEVIEIIEKDPINSITFPELKLTVEQILNPF</sequence>
<dbReference type="InterPro" id="IPR011335">
    <property type="entry name" value="Restrct_endonuc-II-like"/>
</dbReference>
<evidence type="ECO:0000259" key="1">
    <source>
        <dbReference type="Pfam" id="PF05685"/>
    </source>
</evidence>
<dbReference type="Pfam" id="PF05685">
    <property type="entry name" value="Uma2"/>
    <property type="match status" value="1"/>
</dbReference>